<dbReference type="Proteomes" id="UP000191612">
    <property type="component" value="Unassembled WGS sequence"/>
</dbReference>
<name>A0A1V6R7I0_9EURO</name>
<accession>A0A1V6R7I0</accession>
<protein>
    <submittedName>
        <fullName evidence="1">Uncharacterized protein</fullName>
    </submittedName>
</protein>
<proteinExistence type="predicted"/>
<evidence type="ECO:0000313" key="2">
    <source>
        <dbReference type="Proteomes" id="UP000191612"/>
    </source>
</evidence>
<dbReference type="EMBL" id="MDYO01000012">
    <property type="protein sequence ID" value="OQD97468.1"/>
    <property type="molecule type" value="Genomic_DNA"/>
</dbReference>
<sequence>MDLNLDLSLPSYSPELGDFGNKNLDSATFALYTLVDLPASELESIASLLDKEWMEKQGNEGPHLVCLAPSNNFAGKSLNDIVTTHIQIDKDETPRDDAGATGDLGWYPSAFLAVTSNEWKKHGILFVFADTEQMGFPMDKFFFLPKDGYMMLSSIIFGDEECARSKEQFAISHEPCS</sequence>
<dbReference type="AlphaFoldDB" id="A0A1V6R7I0"/>
<comment type="caution">
    <text evidence="1">The sequence shown here is derived from an EMBL/GenBank/DDBJ whole genome shotgun (WGS) entry which is preliminary data.</text>
</comment>
<organism evidence="1 2">
    <name type="scientific">Penicillium solitum</name>
    <dbReference type="NCBI Taxonomy" id="60172"/>
    <lineage>
        <taxon>Eukaryota</taxon>
        <taxon>Fungi</taxon>
        <taxon>Dikarya</taxon>
        <taxon>Ascomycota</taxon>
        <taxon>Pezizomycotina</taxon>
        <taxon>Eurotiomycetes</taxon>
        <taxon>Eurotiomycetidae</taxon>
        <taxon>Eurotiales</taxon>
        <taxon>Aspergillaceae</taxon>
        <taxon>Penicillium</taxon>
    </lineage>
</organism>
<evidence type="ECO:0000313" key="1">
    <source>
        <dbReference type="EMBL" id="OQD97468.1"/>
    </source>
</evidence>
<keyword evidence="2" id="KW-1185">Reference proteome</keyword>
<reference evidence="2" key="1">
    <citation type="journal article" date="2017" name="Nat. Microbiol.">
        <title>Global analysis of biosynthetic gene clusters reveals vast potential of secondary metabolite production in Penicillium species.</title>
        <authorList>
            <person name="Nielsen J.C."/>
            <person name="Grijseels S."/>
            <person name="Prigent S."/>
            <person name="Ji B."/>
            <person name="Dainat J."/>
            <person name="Nielsen K.F."/>
            <person name="Frisvad J.C."/>
            <person name="Workman M."/>
            <person name="Nielsen J."/>
        </authorList>
    </citation>
    <scope>NUCLEOTIDE SEQUENCE [LARGE SCALE GENOMIC DNA]</scope>
    <source>
        <strain evidence="2">IBT 29525</strain>
    </source>
</reference>
<gene>
    <name evidence="1" type="ORF">PENSOL_c012G04672</name>
</gene>